<sequence>MASTDKVQLVAITERHVGQRLDNFLIRELKGVPRSRIYRLIRRGEVRVNKKRCKPDTKLSLGDNIRIPPVSNVRETSSKIITPGLSELLTNSILLESDMMIVLNKPAGLSVHGGSGVRLGLIEAMRQIKDEWSDLELAHRLDRDTSGCLVIAKTGKFLKTIQSEFQKNAVGKTYLALVHGEWPQDLLAIDVPLKKNQLNSGERVVKVNTDGKSSKTLFKCLERFQGASLLEASPVTGRTHQIRVHCQYAGHPIIGDLKYGPKGPENMFKRISKLCLHAARIRFPDPVTHGTLEVEAPLDKYFQSVINEFHNN</sequence>
<dbReference type="InterPro" id="IPR006225">
    <property type="entry name" value="PsdUridine_synth_RluC/D"/>
</dbReference>
<dbReference type="EC" id="5.4.99.-" evidence="9"/>
<evidence type="ECO:0000256" key="5">
    <source>
        <dbReference type="ARBA" id="ARBA00022884"/>
    </source>
</evidence>
<dbReference type="Pfam" id="PF00849">
    <property type="entry name" value="PseudoU_synth_2"/>
    <property type="match status" value="1"/>
</dbReference>
<dbReference type="InterPro" id="IPR006224">
    <property type="entry name" value="PsdUridine_synth_RluA-like_CS"/>
</dbReference>
<dbReference type="Proteomes" id="UP000219329">
    <property type="component" value="Unassembled WGS sequence"/>
</dbReference>
<proteinExistence type="inferred from homology"/>
<dbReference type="InterPro" id="IPR002942">
    <property type="entry name" value="S4_RNA-bd"/>
</dbReference>
<evidence type="ECO:0000256" key="4">
    <source>
        <dbReference type="ARBA" id="ARBA00022552"/>
    </source>
</evidence>
<dbReference type="InterPro" id="IPR006145">
    <property type="entry name" value="PsdUridine_synth_RsuA/RluA"/>
</dbReference>
<dbReference type="SUPFAM" id="SSF55174">
    <property type="entry name" value="Alpha-L RNA-binding motif"/>
    <property type="match status" value="1"/>
</dbReference>
<evidence type="ECO:0000256" key="2">
    <source>
        <dbReference type="ARBA" id="ARBA00002876"/>
    </source>
</evidence>
<dbReference type="GO" id="GO:0000455">
    <property type="term" value="P:enzyme-directed rRNA pseudouridine synthesis"/>
    <property type="evidence" value="ECO:0007669"/>
    <property type="project" value="UniProtKB-ARBA"/>
</dbReference>
<dbReference type="PROSITE" id="PS50889">
    <property type="entry name" value="S4"/>
    <property type="match status" value="1"/>
</dbReference>
<dbReference type="NCBIfam" id="TIGR00005">
    <property type="entry name" value="rluA_subfam"/>
    <property type="match status" value="1"/>
</dbReference>
<evidence type="ECO:0000313" key="12">
    <source>
        <dbReference type="Proteomes" id="UP000219329"/>
    </source>
</evidence>
<dbReference type="Gene3D" id="3.30.2350.10">
    <property type="entry name" value="Pseudouridine synthase"/>
    <property type="match status" value="1"/>
</dbReference>
<feature type="domain" description="RNA-binding S4" evidence="10">
    <location>
        <begin position="19"/>
        <end position="81"/>
    </location>
</feature>
<gene>
    <name evidence="11" type="ORF">CNF02_00165</name>
</gene>
<dbReference type="SUPFAM" id="SSF55120">
    <property type="entry name" value="Pseudouridine synthase"/>
    <property type="match status" value="1"/>
</dbReference>
<dbReference type="PANTHER" id="PTHR21600">
    <property type="entry name" value="MITOCHONDRIAL RNA PSEUDOURIDINE SYNTHASE"/>
    <property type="match status" value="1"/>
</dbReference>
<reference evidence="11 12" key="1">
    <citation type="submission" date="2017-08" db="EMBL/GenBank/DDBJ databases">
        <title>Fine stratification of microbial communities through a metagenomic profile of the photic zone.</title>
        <authorList>
            <person name="Haro-Moreno J.M."/>
            <person name="Lopez-Perez M."/>
            <person name="De La Torre J."/>
            <person name="Picazo A."/>
            <person name="Camacho A."/>
            <person name="Rodriguez-Valera F."/>
        </authorList>
    </citation>
    <scope>NUCLEOTIDE SEQUENCE [LARGE SCALE GENOMIC DNA]</scope>
    <source>
        <strain evidence="11">MED-G28</strain>
    </source>
</reference>
<dbReference type="PANTHER" id="PTHR21600:SF92">
    <property type="entry name" value="RIBOSOMAL LARGE SUBUNIT PSEUDOURIDINE SYNTHASE C"/>
    <property type="match status" value="1"/>
</dbReference>
<dbReference type="PROSITE" id="PS01129">
    <property type="entry name" value="PSI_RLU"/>
    <property type="match status" value="1"/>
</dbReference>
<evidence type="ECO:0000256" key="8">
    <source>
        <dbReference type="PROSITE-ProRule" id="PRU00182"/>
    </source>
</evidence>
<dbReference type="Gene3D" id="3.10.290.10">
    <property type="entry name" value="RNA-binding S4 domain"/>
    <property type="match status" value="1"/>
</dbReference>
<comment type="catalytic activity">
    <reaction evidence="9">
        <text>a uridine in RNA = a pseudouridine in RNA</text>
        <dbReference type="Rhea" id="RHEA:48348"/>
        <dbReference type="Rhea" id="RHEA-COMP:12068"/>
        <dbReference type="Rhea" id="RHEA-COMP:12069"/>
        <dbReference type="ChEBI" id="CHEBI:65314"/>
        <dbReference type="ChEBI" id="CHEBI:65315"/>
    </reaction>
</comment>
<dbReference type="CDD" id="cd00165">
    <property type="entry name" value="S4"/>
    <property type="match status" value="1"/>
</dbReference>
<comment type="similarity">
    <text evidence="3 9">Belongs to the pseudouridine synthase RluA family.</text>
</comment>
<comment type="catalytic activity">
    <reaction evidence="1">
        <text>uridine(955/2504/2580) in 23S rRNA = pseudouridine(955/2504/2580) in 23S rRNA</text>
        <dbReference type="Rhea" id="RHEA:42528"/>
        <dbReference type="Rhea" id="RHEA-COMP:10099"/>
        <dbReference type="Rhea" id="RHEA-COMP:10100"/>
        <dbReference type="ChEBI" id="CHEBI:65314"/>
        <dbReference type="ChEBI" id="CHEBI:65315"/>
        <dbReference type="EC" id="5.4.99.24"/>
    </reaction>
</comment>
<keyword evidence="5 8" id="KW-0694">RNA-binding</keyword>
<evidence type="ECO:0000313" key="11">
    <source>
        <dbReference type="EMBL" id="PDH35178.1"/>
    </source>
</evidence>
<comment type="function">
    <text evidence="2">Responsible for synthesis of pseudouridine from uracil at positions 955, 2504 and 2580 in 23S ribosomal RNA.</text>
</comment>
<evidence type="ECO:0000256" key="1">
    <source>
        <dbReference type="ARBA" id="ARBA00000381"/>
    </source>
</evidence>
<dbReference type="GO" id="GO:0160141">
    <property type="term" value="F:23S rRNA pseudouridine(955/2504/2580) synthase activity"/>
    <property type="evidence" value="ECO:0007669"/>
    <property type="project" value="UniProtKB-EC"/>
</dbReference>
<evidence type="ECO:0000256" key="7">
    <source>
        <dbReference type="PIRSR" id="PIRSR606225-1"/>
    </source>
</evidence>
<evidence type="ECO:0000256" key="9">
    <source>
        <dbReference type="RuleBase" id="RU362028"/>
    </source>
</evidence>
<evidence type="ECO:0000256" key="3">
    <source>
        <dbReference type="ARBA" id="ARBA00010876"/>
    </source>
</evidence>
<dbReference type="InterPro" id="IPR050188">
    <property type="entry name" value="RluA_PseudoU_synthase"/>
</dbReference>
<dbReference type="EMBL" id="NTJZ01000001">
    <property type="protein sequence ID" value="PDH35178.1"/>
    <property type="molecule type" value="Genomic_DNA"/>
</dbReference>
<feature type="active site" evidence="7">
    <location>
        <position position="142"/>
    </location>
</feature>
<dbReference type="AlphaFoldDB" id="A0A2A5WFY4"/>
<dbReference type="GO" id="GO:0003723">
    <property type="term" value="F:RNA binding"/>
    <property type="evidence" value="ECO:0007669"/>
    <property type="project" value="UniProtKB-KW"/>
</dbReference>
<name>A0A2A5WFY4_9GAMM</name>
<protein>
    <recommendedName>
        <fullName evidence="9">Pseudouridine synthase</fullName>
        <ecNumber evidence="9">5.4.99.-</ecNumber>
    </recommendedName>
</protein>
<organism evidence="11 12">
    <name type="scientific">OM182 bacterium MED-G28</name>
    <dbReference type="NCBI Taxonomy" id="1986256"/>
    <lineage>
        <taxon>Bacteria</taxon>
        <taxon>Pseudomonadati</taxon>
        <taxon>Pseudomonadota</taxon>
        <taxon>Gammaproteobacteria</taxon>
        <taxon>OMG group</taxon>
        <taxon>OM182 clade</taxon>
    </lineage>
</organism>
<evidence type="ECO:0000259" key="10">
    <source>
        <dbReference type="SMART" id="SM00363"/>
    </source>
</evidence>
<dbReference type="CDD" id="cd02869">
    <property type="entry name" value="PseudoU_synth_RluA_like"/>
    <property type="match status" value="1"/>
</dbReference>
<evidence type="ECO:0000256" key="6">
    <source>
        <dbReference type="ARBA" id="ARBA00023235"/>
    </source>
</evidence>
<dbReference type="InterPro" id="IPR020103">
    <property type="entry name" value="PsdUridine_synth_cat_dom_sf"/>
</dbReference>
<keyword evidence="4" id="KW-0698">rRNA processing</keyword>
<dbReference type="InterPro" id="IPR036986">
    <property type="entry name" value="S4_RNA-bd_sf"/>
</dbReference>
<dbReference type="Pfam" id="PF01479">
    <property type="entry name" value="S4"/>
    <property type="match status" value="1"/>
</dbReference>
<comment type="caution">
    <text evidence="11">The sequence shown here is derived from an EMBL/GenBank/DDBJ whole genome shotgun (WGS) entry which is preliminary data.</text>
</comment>
<dbReference type="SMART" id="SM00363">
    <property type="entry name" value="S4"/>
    <property type="match status" value="1"/>
</dbReference>
<accession>A0A2A5WFY4</accession>
<keyword evidence="6 9" id="KW-0413">Isomerase</keyword>